<feature type="domain" description="FAD-binding" evidence="5">
    <location>
        <begin position="13"/>
        <end position="348"/>
    </location>
</feature>
<dbReference type="Proteomes" id="UP000273405">
    <property type="component" value="Unassembled WGS sequence"/>
</dbReference>
<dbReference type="InterPro" id="IPR002938">
    <property type="entry name" value="FAD-bd"/>
</dbReference>
<dbReference type="EMBL" id="RAWG01000379">
    <property type="protein sequence ID" value="RKH33331.1"/>
    <property type="molecule type" value="Genomic_DNA"/>
</dbReference>
<dbReference type="SUPFAM" id="SSF54373">
    <property type="entry name" value="FAD-linked reductases, C-terminal domain"/>
    <property type="match status" value="1"/>
</dbReference>
<evidence type="ECO:0000256" key="1">
    <source>
        <dbReference type="ARBA" id="ARBA00001974"/>
    </source>
</evidence>
<comment type="cofactor">
    <cofactor evidence="1">
        <name>FAD</name>
        <dbReference type="ChEBI" id="CHEBI:57692"/>
    </cofactor>
</comment>
<dbReference type="PANTHER" id="PTHR46496:SF1">
    <property type="entry name" value="ZEAXANTHIN EPOXIDASE, CHLOROPLASTIC"/>
    <property type="match status" value="1"/>
</dbReference>
<dbReference type="RefSeq" id="WP_120629764.1">
    <property type="nucleotide sequence ID" value="NZ_RAWG01000379.1"/>
</dbReference>
<dbReference type="InterPro" id="IPR036188">
    <property type="entry name" value="FAD/NAD-bd_sf"/>
</dbReference>
<keyword evidence="4" id="KW-0560">Oxidoreductase</keyword>
<accession>A0A3A8MUD8</accession>
<dbReference type="OrthoDB" id="5499180at2"/>
<evidence type="ECO:0000256" key="3">
    <source>
        <dbReference type="ARBA" id="ARBA00022827"/>
    </source>
</evidence>
<keyword evidence="7" id="KW-1185">Reference proteome</keyword>
<protein>
    <submittedName>
        <fullName evidence="6">FAD-dependent oxidoreductase</fullName>
    </submittedName>
</protein>
<evidence type="ECO:0000313" key="7">
    <source>
        <dbReference type="Proteomes" id="UP000273405"/>
    </source>
</evidence>
<dbReference type="PRINTS" id="PR00420">
    <property type="entry name" value="RNGMNOXGNASE"/>
</dbReference>
<dbReference type="PANTHER" id="PTHR46496">
    <property type="match status" value="1"/>
</dbReference>
<reference evidence="7" key="1">
    <citation type="submission" date="2018-09" db="EMBL/GenBank/DDBJ databases">
        <authorList>
            <person name="Livingstone P.G."/>
            <person name="Whitworth D.E."/>
        </authorList>
    </citation>
    <scope>NUCLEOTIDE SEQUENCE [LARGE SCALE GENOMIC DNA]</scope>
    <source>
        <strain evidence="7">CA040B</strain>
    </source>
</reference>
<proteinExistence type="predicted"/>
<comment type="caution">
    <text evidence="6">The sequence shown here is derived from an EMBL/GenBank/DDBJ whole genome shotgun (WGS) entry which is preliminary data.</text>
</comment>
<dbReference type="GO" id="GO:0071949">
    <property type="term" value="F:FAD binding"/>
    <property type="evidence" value="ECO:0007669"/>
    <property type="project" value="InterPro"/>
</dbReference>
<dbReference type="PROSITE" id="PS51318">
    <property type="entry name" value="TAT"/>
    <property type="match status" value="1"/>
</dbReference>
<dbReference type="SUPFAM" id="SSF51905">
    <property type="entry name" value="FAD/NAD(P)-binding domain"/>
    <property type="match status" value="1"/>
</dbReference>
<evidence type="ECO:0000259" key="5">
    <source>
        <dbReference type="Pfam" id="PF01494"/>
    </source>
</evidence>
<dbReference type="GO" id="GO:0016491">
    <property type="term" value="F:oxidoreductase activity"/>
    <property type="evidence" value="ECO:0007669"/>
    <property type="project" value="UniProtKB-KW"/>
</dbReference>
<evidence type="ECO:0000256" key="2">
    <source>
        <dbReference type="ARBA" id="ARBA00022630"/>
    </source>
</evidence>
<evidence type="ECO:0000313" key="6">
    <source>
        <dbReference type="EMBL" id="RKH33331.1"/>
    </source>
</evidence>
<dbReference type="Gene3D" id="3.50.50.60">
    <property type="entry name" value="FAD/NAD(P)-binding domain"/>
    <property type="match status" value="1"/>
</dbReference>
<evidence type="ECO:0000256" key="4">
    <source>
        <dbReference type="ARBA" id="ARBA00023002"/>
    </source>
</evidence>
<gene>
    <name evidence="6" type="ORF">D7X12_36185</name>
</gene>
<keyword evidence="3" id="KW-0274">FAD</keyword>
<dbReference type="Pfam" id="PF01494">
    <property type="entry name" value="FAD_binding_3"/>
    <property type="match status" value="1"/>
</dbReference>
<keyword evidence="2" id="KW-0285">Flavoprotein</keyword>
<dbReference type="AlphaFoldDB" id="A0A3A8MUD8"/>
<sequence length="391" mass="41486">MTSPSAASPSRRHVLIAGAGIGGLTLACALHRAGLRATVLERADALRQVGAGLIVQMNAALALRRIGLCDAVVAEGARAEQSLILVPSGARITTVDVGALQRELDTPMVAMHRARLQAVLHAHAGPPEAVRLGVAVTGFQDDGARVTASLSDGTTVSGDVLVGADGLRSAVRTGLLGEQPTRYSGYTSWRGVCPAAHLVPPGRFSETWGPGARFGIVPIGHGEVYWYATLNAPMGTEDAPGQTLAVLRERFAGWHAPIADLLAATPPERVLRTDIHDRPPLARWSRGRVTLLGDAAHPMTPNLGQGGCQAIEDAVVLSECLAAPGPVEDALRAYEARRVTRANQMVVRSRQVGRMGQWENPAARFVRDAMFRLIPTRMAVHQMRNLVLSTS</sequence>
<dbReference type="InterPro" id="IPR006311">
    <property type="entry name" value="TAT_signal"/>
</dbReference>
<organism evidence="6 7">
    <name type="scientific">Corallococcus sicarius</name>
    <dbReference type="NCBI Taxonomy" id="2316726"/>
    <lineage>
        <taxon>Bacteria</taxon>
        <taxon>Pseudomonadati</taxon>
        <taxon>Myxococcota</taxon>
        <taxon>Myxococcia</taxon>
        <taxon>Myxococcales</taxon>
        <taxon>Cystobacterineae</taxon>
        <taxon>Myxococcaceae</taxon>
        <taxon>Corallococcus</taxon>
    </lineage>
</organism>
<name>A0A3A8MUD8_9BACT</name>